<dbReference type="Proteomes" id="UP000561326">
    <property type="component" value="Unassembled WGS sequence"/>
</dbReference>
<evidence type="ECO:0000256" key="12">
    <source>
        <dbReference type="ARBA" id="ARBA00023012"/>
    </source>
</evidence>
<dbReference type="FunFam" id="1.10.287.130:FF:000008">
    <property type="entry name" value="Two-component sensor histidine kinase"/>
    <property type="match status" value="1"/>
</dbReference>
<evidence type="ECO:0000256" key="8">
    <source>
        <dbReference type="ARBA" id="ARBA00022741"/>
    </source>
</evidence>
<evidence type="ECO:0000256" key="1">
    <source>
        <dbReference type="ARBA" id="ARBA00000085"/>
    </source>
</evidence>
<keyword evidence="13 15" id="KW-0472">Membrane</keyword>
<evidence type="ECO:0000313" key="18">
    <source>
        <dbReference type="EMBL" id="NMF00847.1"/>
    </source>
</evidence>
<dbReference type="GO" id="GO:0005524">
    <property type="term" value="F:ATP binding"/>
    <property type="evidence" value="ECO:0007669"/>
    <property type="project" value="UniProtKB-KW"/>
</dbReference>
<dbReference type="PANTHER" id="PTHR45528">
    <property type="entry name" value="SENSOR HISTIDINE KINASE CPXA"/>
    <property type="match status" value="1"/>
</dbReference>
<feature type="domain" description="Histidine kinase" evidence="16">
    <location>
        <begin position="255"/>
        <end position="471"/>
    </location>
</feature>
<evidence type="ECO:0000259" key="16">
    <source>
        <dbReference type="PROSITE" id="PS50109"/>
    </source>
</evidence>
<keyword evidence="7 15" id="KW-0812">Transmembrane</keyword>
<evidence type="ECO:0000256" key="6">
    <source>
        <dbReference type="ARBA" id="ARBA00022679"/>
    </source>
</evidence>
<accession>A0A848D451</accession>
<evidence type="ECO:0000259" key="17">
    <source>
        <dbReference type="PROSITE" id="PS50885"/>
    </source>
</evidence>
<evidence type="ECO:0000256" key="5">
    <source>
        <dbReference type="ARBA" id="ARBA00022553"/>
    </source>
</evidence>
<dbReference type="Gene3D" id="6.10.340.10">
    <property type="match status" value="1"/>
</dbReference>
<dbReference type="AlphaFoldDB" id="A0A848D451"/>
<dbReference type="PROSITE" id="PS50109">
    <property type="entry name" value="HIS_KIN"/>
    <property type="match status" value="1"/>
</dbReference>
<dbReference type="CDD" id="cd00075">
    <property type="entry name" value="HATPase"/>
    <property type="match status" value="1"/>
</dbReference>
<dbReference type="CDD" id="cd00082">
    <property type="entry name" value="HisKA"/>
    <property type="match status" value="1"/>
</dbReference>
<dbReference type="SMART" id="SM00387">
    <property type="entry name" value="HATPase_c"/>
    <property type="match status" value="1"/>
</dbReference>
<evidence type="ECO:0000256" key="3">
    <source>
        <dbReference type="ARBA" id="ARBA00012438"/>
    </source>
</evidence>
<evidence type="ECO:0000256" key="9">
    <source>
        <dbReference type="ARBA" id="ARBA00022777"/>
    </source>
</evidence>
<dbReference type="GO" id="GO:0000155">
    <property type="term" value="F:phosphorelay sensor kinase activity"/>
    <property type="evidence" value="ECO:0007669"/>
    <property type="project" value="InterPro"/>
</dbReference>
<dbReference type="SUPFAM" id="SSF158472">
    <property type="entry name" value="HAMP domain-like"/>
    <property type="match status" value="1"/>
</dbReference>
<evidence type="ECO:0000313" key="19">
    <source>
        <dbReference type="Proteomes" id="UP000561326"/>
    </source>
</evidence>
<comment type="catalytic activity">
    <reaction evidence="1">
        <text>ATP + protein L-histidine = ADP + protein N-phospho-L-histidine.</text>
        <dbReference type="EC" id="2.7.13.3"/>
    </reaction>
</comment>
<dbReference type="InterPro" id="IPR003661">
    <property type="entry name" value="HisK_dim/P_dom"/>
</dbReference>
<dbReference type="EMBL" id="JABAGO010000056">
    <property type="protein sequence ID" value="NMF00847.1"/>
    <property type="molecule type" value="Genomic_DNA"/>
</dbReference>
<dbReference type="InterPro" id="IPR036890">
    <property type="entry name" value="HATPase_C_sf"/>
</dbReference>
<reference evidence="18 19" key="1">
    <citation type="submission" date="2020-04" db="EMBL/GenBank/DDBJ databases">
        <authorList>
            <person name="Hitch T.C.A."/>
            <person name="Wylensek D."/>
            <person name="Clavel T."/>
        </authorList>
    </citation>
    <scope>NUCLEOTIDE SEQUENCE [LARGE SCALE GENOMIC DNA]</scope>
    <source>
        <strain evidence="18 19">WB01_D5_05</strain>
    </source>
</reference>
<dbReference type="RefSeq" id="WP_168976389.1">
    <property type="nucleotide sequence ID" value="NZ_JABAGO010000056.1"/>
</dbReference>
<evidence type="ECO:0000256" key="14">
    <source>
        <dbReference type="SAM" id="Coils"/>
    </source>
</evidence>
<evidence type="ECO:0000256" key="10">
    <source>
        <dbReference type="ARBA" id="ARBA00022840"/>
    </source>
</evidence>
<keyword evidence="6" id="KW-0808">Transferase</keyword>
<dbReference type="PRINTS" id="PR00344">
    <property type="entry name" value="BCTRLSENSOR"/>
</dbReference>
<dbReference type="Pfam" id="PF02518">
    <property type="entry name" value="HATPase_c"/>
    <property type="match status" value="1"/>
</dbReference>
<dbReference type="GO" id="GO:0005886">
    <property type="term" value="C:plasma membrane"/>
    <property type="evidence" value="ECO:0007669"/>
    <property type="project" value="UniProtKB-SubCell"/>
</dbReference>
<dbReference type="InterPro" id="IPR050398">
    <property type="entry name" value="HssS/ArlS-like"/>
</dbReference>
<keyword evidence="9 18" id="KW-0418">Kinase</keyword>
<feature type="coiled-coil region" evidence="14">
    <location>
        <begin position="221"/>
        <end position="255"/>
    </location>
</feature>
<dbReference type="CDD" id="cd06225">
    <property type="entry name" value="HAMP"/>
    <property type="match status" value="1"/>
</dbReference>
<gene>
    <name evidence="18" type="ORF">HF838_21730</name>
</gene>
<evidence type="ECO:0000256" key="4">
    <source>
        <dbReference type="ARBA" id="ARBA00022475"/>
    </source>
</evidence>
<keyword evidence="4" id="KW-1003">Cell membrane</keyword>
<feature type="transmembrane region" description="Helical" evidence="15">
    <location>
        <begin position="12"/>
        <end position="34"/>
    </location>
</feature>
<comment type="caution">
    <text evidence="18">The sequence shown here is derived from an EMBL/GenBank/DDBJ whole genome shotgun (WGS) entry which is preliminary data.</text>
</comment>
<dbReference type="InterPro" id="IPR003660">
    <property type="entry name" value="HAMP_dom"/>
</dbReference>
<dbReference type="PANTHER" id="PTHR45528:SF8">
    <property type="entry name" value="HISTIDINE KINASE"/>
    <property type="match status" value="1"/>
</dbReference>
<sequence length="472" mass="54107">MRRALEYAKISFRIQLIVICFFCVFIASGVSNYINSQHVRKAQQLTPISPEEVQRIGNKIATRLSQTPHSFIQSMLNQASSTEQVTLIVSDVKGNVLYDAPHQERKQIDIYDIQKQVARYVEQSPGTHPIYTITPVRIAEANLYVIVQKNADAKRMHGYYTRGSVLPAMISFGIFLAVFFFLFYMLTRKKMKQIEELSQAMTAISQGNLDYRAPEISRDELGQLAREINHMSAELRSIKETEQEAEKAKQKLITNVSHDLRTPLTSIIGYLQIIEERRYRSEEEKTHYLSIVTQKSKALKKLIDDLFEYTKLSRHMIKFHKETIPINRLLAQLTEEMIPLAEENELSFEQNYSESGLLVHGDPHQIVRVFENLLINAIKYSNPGVIKIQSNKIDTDVIIEIQNKGTPIPQEVLPRLFERFYKVDPSRASSPNSSGLGLAIAKSIVELHGGQIWAECRDNTISFFVRFPLCNE</sequence>
<dbReference type="FunFam" id="3.30.565.10:FF:000013">
    <property type="entry name" value="Two-component sensor histidine kinase"/>
    <property type="match status" value="1"/>
</dbReference>
<comment type="subcellular location">
    <subcellularLocation>
        <location evidence="2">Cell membrane</location>
        <topology evidence="2">Multi-pass membrane protein</topology>
    </subcellularLocation>
</comment>
<dbReference type="InterPro" id="IPR003594">
    <property type="entry name" value="HATPase_dom"/>
</dbReference>
<name>A0A848D451_ANEAE</name>
<dbReference type="InterPro" id="IPR004358">
    <property type="entry name" value="Sig_transdc_His_kin-like_C"/>
</dbReference>
<keyword evidence="14" id="KW-0175">Coiled coil</keyword>
<dbReference type="SMART" id="SM00388">
    <property type="entry name" value="HisKA"/>
    <property type="match status" value="1"/>
</dbReference>
<feature type="transmembrane region" description="Helical" evidence="15">
    <location>
        <begin position="165"/>
        <end position="186"/>
    </location>
</feature>
<dbReference type="InterPro" id="IPR036097">
    <property type="entry name" value="HisK_dim/P_sf"/>
</dbReference>
<organism evidence="18 19">
    <name type="scientific">Aneurinibacillus aneurinilyticus</name>
    <name type="common">Bacillus aneurinolyticus</name>
    <dbReference type="NCBI Taxonomy" id="1391"/>
    <lineage>
        <taxon>Bacteria</taxon>
        <taxon>Bacillati</taxon>
        <taxon>Bacillota</taxon>
        <taxon>Bacilli</taxon>
        <taxon>Bacillales</taxon>
        <taxon>Paenibacillaceae</taxon>
        <taxon>Aneurinibacillus group</taxon>
        <taxon>Aneurinibacillus</taxon>
    </lineage>
</organism>
<keyword evidence="12" id="KW-0902">Two-component regulatory system</keyword>
<dbReference type="SMART" id="SM00304">
    <property type="entry name" value="HAMP"/>
    <property type="match status" value="1"/>
</dbReference>
<keyword evidence="10" id="KW-0067">ATP-binding</keyword>
<evidence type="ECO:0000256" key="11">
    <source>
        <dbReference type="ARBA" id="ARBA00022989"/>
    </source>
</evidence>
<dbReference type="Pfam" id="PF00672">
    <property type="entry name" value="HAMP"/>
    <property type="match status" value="1"/>
</dbReference>
<feature type="domain" description="HAMP" evidence="17">
    <location>
        <begin position="188"/>
        <end position="240"/>
    </location>
</feature>
<proteinExistence type="predicted"/>
<evidence type="ECO:0000256" key="7">
    <source>
        <dbReference type="ARBA" id="ARBA00022692"/>
    </source>
</evidence>
<dbReference type="Gene3D" id="1.10.287.130">
    <property type="match status" value="1"/>
</dbReference>
<dbReference type="Gene3D" id="3.30.565.10">
    <property type="entry name" value="Histidine kinase-like ATPase, C-terminal domain"/>
    <property type="match status" value="1"/>
</dbReference>
<protein>
    <recommendedName>
        <fullName evidence="3">histidine kinase</fullName>
        <ecNumber evidence="3">2.7.13.3</ecNumber>
    </recommendedName>
</protein>
<keyword evidence="8" id="KW-0547">Nucleotide-binding</keyword>
<dbReference type="InterPro" id="IPR005467">
    <property type="entry name" value="His_kinase_dom"/>
</dbReference>
<keyword evidence="11 15" id="KW-1133">Transmembrane helix</keyword>
<evidence type="ECO:0000256" key="13">
    <source>
        <dbReference type="ARBA" id="ARBA00023136"/>
    </source>
</evidence>
<dbReference type="PROSITE" id="PS50885">
    <property type="entry name" value="HAMP"/>
    <property type="match status" value="1"/>
</dbReference>
<dbReference type="SUPFAM" id="SSF55874">
    <property type="entry name" value="ATPase domain of HSP90 chaperone/DNA topoisomerase II/histidine kinase"/>
    <property type="match status" value="1"/>
</dbReference>
<dbReference type="SUPFAM" id="SSF47384">
    <property type="entry name" value="Homodimeric domain of signal transducing histidine kinase"/>
    <property type="match status" value="1"/>
</dbReference>
<dbReference type="Pfam" id="PF00512">
    <property type="entry name" value="HisKA"/>
    <property type="match status" value="1"/>
</dbReference>
<evidence type="ECO:0000256" key="15">
    <source>
        <dbReference type="SAM" id="Phobius"/>
    </source>
</evidence>
<dbReference type="EC" id="2.7.13.3" evidence="3"/>
<evidence type="ECO:0000256" key="2">
    <source>
        <dbReference type="ARBA" id="ARBA00004651"/>
    </source>
</evidence>
<keyword evidence="5" id="KW-0597">Phosphoprotein</keyword>